<dbReference type="PROSITE" id="PS50893">
    <property type="entry name" value="ABC_TRANSPORTER_2"/>
    <property type="match status" value="1"/>
</dbReference>
<feature type="domain" description="ABC transmembrane type-1" evidence="12">
    <location>
        <begin position="41"/>
        <end position="320"/>
    </location>
</feature>
<dbReference type="Gene3D" id="3.40.50.300">
    <property type="entry name" value="P-loop containing nucleotide triphosphate hydrolases"/>
    <property type="match status" value="1"/>
</dbReference>
<evidence type="ECO:0000256" key="6">
    <source>
        <dbReference type="ARBA" id="ARBA00022741"/>
    </source>
</evidence>
<evidence type="ECO:0000259" key="11">
    <source>
        <dbReference type="PROSITE" id="PS50893"/>
    </source>
</evidence>
<dbReference type="InterPro" id="IPR027417">
    <property type="entry name" value="P-loop_NTPase"/>
</dbReference>
<keyword evidence="4" id="KW-0997">Cell inner membrane</keyword>
<dbReference type="GO" id="GO:0016887">
    <property type="term" value="F:ATP hydrolysis activity"/>
    <property type="evidence" value="ECO:0007669"/>
    <property type="project" value="InterPro"/>
</dbReference>
<dbReference type="AlphaFoldDB" id="A0A7W7VWJ1"/>
<dbReference type="SUPFAM" id="SSF90123">
    <property type="entry name" value="ABC transporter transmembrane region"/>
    <property type="match status" value="1"/>
</dbReference>
<dbReference type="Pfam" id="PF00664">
    <property type="entry name" value="ABC_membrane"/>
    <property type="match status" value="1"/>
</dbReference>
<keyword evidence="14" id="KW-1185">Reference proteome</keyword>
<comment type="subcellular location">
    <subcellularLocation>
        <location evidence="1">Cell membrane</location>
        <topology evidence="1">Multi-pass membrane protein</topology>
    </subcellularLocation>
</comment>
<dbReference type="PROSITE" id="PS50929">
    <property type="entry name" value="ABC_TM1F"/>
    <property type="match status" value="1"/>
</dbReference>
<dbReference type="Pfam" id="PF00005">
    <property type="entry name" value="ABC_tran"/>
    <property type="match status" value="1"/>
</dbReference>
<dbReference type="SMART" id="SM00382">
    <property type="entry name" value="AAA"/>
    <property type="match status" value="1"/>
</dbReference>
<sequence length="591" mass="62210">MTTMSSVGVTSASSVTLPVASVREVRSYASRLTLHYPVELAGALALHALAAACGLLAPRLLGDLVEQSGRGVDHAARTGLLICLSVALQAGLLQFAVFASARLGEKVLAELREEFVDRVLALPLATVERAGAGDLVSRTTRDVDALSQAVRQAVPNTLISAGTIVLTLGAVVLLGPLLALPCLVAVPVLWSATRWYLRRARAGYLAANASYAQLTEGLTETVEGARTVEALRIAHRRDERARQDIARSYAAERHTLWLRTVFLPISDTAYVLPVVATLVIGGLYYLHGMASLAAVTAAVLYVQQTIEPVDAMIAQLDTLQVGGASLARLLGVAEATGSQEDPTDRQSGPGLLRAVGVGYEYRAGQPALCGVDLEVRPGERLAIVGASGAGKSTLGRLLAGIHPPHSGEVLVDGTVLAELPLDERRRQVALVTQEHHVFHGTLRDNLALGRAAADEQRMVAALRAVEAWEWAGEVGLDARLGAGGVELSPAQSQQLALARLVLADPRVLILDEATSLVDPRAARRLERSLAAVLAGRTVIAIAHRLHTARDADRVAVMEAGRIVELGSHDELLALGGVYAGLWAVGAAAEEG</sequence>
<comment type="caution">
    <text evidence="13">The sequence shown here is derived from an EMBL/GenBank/DDBJ whole genome shotgun (WGS) entry which is preliminary data.</text>
</comment>
<evidence type="ECO:0000256" key="1">
    <source>
        <dbReference type="ARBA" id="ARBA00004651"/>
    </source>
</evidence>
<dbReference type="InterPro" id="IPR036640">
    <property type="entry name" value="ABC1_TM_sf"/>
</dbReference>
<dbReference type="PANTHER" id="PTHR24221:SF654">
    <property type="entry name" value="ATP-BINDING CASSETTE SUB-FAMILY B MEMBER 6"/>
    <property type="match status" value="1"/>
</dbReference>
<evidence type="ECO:0000256" key="4">
    <source>
        <dbReference type="ARBA" id="ARBA00022519"/>
    </source>
</evidence>
<feature type="transmembrane region" description="Helical" evidence="10">
    <location>
        <begin position="164"/>
        <end position="190"/>
    </location>
</feature>
<dbReference type="CDD" id="cd07346">
    <property type="entry name" value="ABC_6TM_exporters"/>
    <property type="match status" value="1"/>
</dbReference>
<evidence type="ECO:0000256" key="8">
    <source>
        <dbReference type="ARBA" id="ARBA00022989"/>
    </source>
</evidence>
<dbReference type="GO" id="GO:0140359">
    <property type="term" value="F:ABC-type transporter activity"/>
    <property type="evidence" value="ECO:0007669"/>
    <property type="project" value="InterPro"/>
</dbReference>
<keyword evidence="2" id="KW-0813">Transport</keyword>
<organism evidence="13 14">
    <name type="scientific">Kitasatospora kifunensis</name>
    <name type="common">Streptomyces kifunensis</name>
    <dbReference type="NCBI Taxonomy" id="58351"/>
    <lineage>
        <taxon>Bacteria</taxon>
        <taxon>Bacillati</taxon>
        <taxon>Actinomycetota</taxon>
        <taxon>Actinomycetes</taxon>
        <taxon>Kitasatosporales</taxon>
        <taxon>Streptomycetaceae</taxon>
        <taxon>Kitasatospora</taxon>
    </lineage>
</organism>
<dbReference type="SUPFAM" id="SSF52540">
    <property type="entry name" value="P-loop containing nucleoside triphosphate hydrolases"/>
    <property type="match status" value="1"/>
</dbReference>
<keyword evidence="9 10" id="KW-0472">Membrane</keyword>
<keyword evidence="7" id="KW-0067">ATP-binding</keyword>
<gene>
    <name evidence="13" type="ORF">FHR34_004011</name>
</gene>
<protein>
    <submittedName>
        <fullName evidence="13">ABC-type multidrug transport system fused ATPase/permease subunit</fullName>
    </submittedName>
</protein>
<evidence type="ECO:0000313" key="13">
    <source>
        <dbReference type="EMBL" id="MBB4925018.1"/>
    </source>
</evidence>
<dbReference type="Gene3D" id="1.20.1560.10">
    <property type="entry name" value="ABC transporter type 1, transmembrane domain"/>
    <property type="match status" value="1"/>
</dbReference>
<evidence type="ECO:0000259" key="12">
    <source>
        <dbReference type="PROSITE" id="PS50929"/>
    </source>
</evidence>
<evidence type="ECO:0000313" key="14">
    <source>
        <dbReference type="Proteomes" id="UP000540506"/>
    </source>
</evidence>
<dbReference type="GO" id="GO:0005524">
    <property type="term" value="F:ATP binding"/>
    <property type="evidence" value="ECO:0007669"/>
    <property type="project" value="UniProtKB-KW"/>
</dbReference>
<dbReference type="FunFam" id="3.40.50.300:FF:001001">
    <property type="entry name" value="Multidrug ABC transporter ATP-binding protein"/>
    <property type="match status" value="1"/>
</dbReference>
<evidence type="ECO:0000256" key="10">
    <source>
        <dbReference type="SAM" id="Phobius"/>
    </source>
</evidence>
<feature type="domain" description="ABC transporter" evidence="11">
    <location>
        <begin position="352"/>
        <end position="584"/>
    </location>
</feature>
<evidence type="ECO:0000256" key="2">
    <source>
        <dbReference type="ARBA" id="ARBA00022448"/>
    </source>
</evidence>
<dbReference type="InterPro" id="IPR039421">
    <property type="entry name" value="Type_1_exporter"/>
</dbReference>
<evidence type="ECO:0000256" key="7">
    <source>
        <dbReference type="ARBA" id="ARBA00022840"/>
    </source>
</evidence>
<proteinExistence type="predicted"/>
<reference evidence="13 14" key="1">
    <citation type="submission" date="2020-08" db="EMBL/GenBank/DDBJ databases">
        <title>Sequencing the genomes of 1000 actinobacteria strains.</title>
        <authorList>
            <person name="Klenk H.-P."/>
        </authorList>
    </citation>
    <scope>NUCLEOTIDE SEQUENCE [LARGE SCALE GENOMIC DNA]</scope>
    <source>
        <strain evidence="13 14">DSM 41654</strain>
    </source>
</reference>
<feature type="transmembrane region" description="Helical" evidence="10">
    <location>
        <begin position="78"/>
        <end position="101"/>
    </location>
</feature>
<dbReference type="InterPro" id="IPR011527">
    <property type="entry name" value="ABC1_TM_dom"/>
</dbReference>
<name>A0A7W7VWJ1_KITKI</name>
<keyword evidence="3" id="KW-1003">Cell membrane</keyword>
<keyword evidence="5 10" id="KW-0812">Transmembrane</keyword>
<evidence type="ECO:0000256" key="3">
    <source>
        <dbReference type="ARBA" id="ARBA00022475"/>
    </source>
</evidence>
<dbReference type="EMBL" id="JACHJV010000001">
    <property type="protein sequence ID" value="MBB4925018.1"/>
    <property type="molecule type" value="Genomic_DNA"/>
</dbReference>
<accession>A0A7W7VWJ1</accession>
<dbReference type="InterPro" id="IPR003593">
    <property type="entry name" value="AAA+_ATPase"/>
</dbReference>
<dbReference type="Proteomes" id="UP000540506">
    <property type="component" value="Unassembled WGS sequence"/>
</dbReference>
<dbReference type="PANTHER" id="PTHR24221">
    <property type="entry name" value="ATP-BINDING CASSETTE SUB-FAMILY B"/>
    <property type="match status" value="1"/>
</dbReference>
<keyword evidence="6" id="KW-0547">Nucleotide-binding</keyword>
<dbReference type="GO" id="GO:0034040">
    <property type="term" value="F:ATPase-coupled lipid transmembrane transporter activity"/>
    <property type="evidence" value="ECO:0007669"/>
    <property type="project" value="TreeGrafter"/>
</dbReference>
<evidence type="ECO:0000256" key="5">
    <source>
        <dbReference type="ARBA" id="ARBA00022692"/>
    </source>
</evidence>
<keyword evidence="8 10" id="KW-1133">Transmembrane helix</keyword>
<evidence type="ECO:0000256" key="9">
    <source>
        <dbReference type="ARBA" id="ARBA00023136"/>
    </source>
</evidence>
<dbReference type="InterPro" id="IPR003439">
    <property type="entry name" value="ABC_transporter-like_ATP-bd"/>
</dbReference>
<dbReference type="GO" id="GO:0005886">
    <property type="term" value="C:plasma membrane"/>
    <property type="evidence" value="ECO:0007669"/>
    <property type="project" value="UniProtKB-SubCell"/>
</dbReference>